<name>A0A151WX53_9HYME</name>
<organism evidence="1 2">
    <name type="scientific">Mycetomoellerius zeteki</name>
    <dbReference type="NCBI Taxonomy" id="64791"/>
    <lineage>
        <taxon>Eukaryota</taxon>
        <taxon>Metazoa</taxon>
        <taxon>Ecdysozoa</taxon>
        <taxon>Arthropoda</taxon>
        <taxon>Hexapoda</taxon>
        <taxon>Insecta</taxon>
        <taxon>Pterygota</taxon>
        <taxon>Neoptera</taxon>
        <taxon>Endopterygota</taxon>
        <taxon>Hymenoptera</taxon>
        <taxon>Apocrita</taxon>
        <taxon>Aculeata</taxon>
        <taxon>Formicoidea</taxon>
        <taxon>Formicidae</taxon>
        <taxon>Myrmicinae</taxon>
        <taxon>Mycetomoellerius</taxon>
    </lineage>
</organism>
<protein>
    <submittedName>
        <fullName evidence="1">Uncharacterized protein</fullName>
    </submittedName>
</protein>
<keyword evidence="2" id="KW-1185">Reference proteome</keyword>
<evidence type="ECO:0000313" key="2">
    <source>
        <dbReference type="Proteomes" id="UP000075809"/>
    </source>
</evidence>
<dbReference type="EMBL" id="KQ982691">
    <property type="protein sequence ID" value="KYQ52251.1"/>
    <property type="molecule type" value="Genomic_DNA"/>
</dbReference>
<gene>
    <name evidence="1" type="ORF">ALC60_08866</name>
</gene>
<evidence type="ECO:0000313" key="1">
    <source>
        <dbReference type="EMBL" id="KYQ52251.1"/>
    </source>
</evidence>
<sequence>MIGSGDVQEELPSLPILLYIANEASFSPDSVGVIEGTIFIAFDLTSRTKSNPINPEHLSTRKCNLLRNLLIPAWCKRSPQSRPEERRKVYGLVNKGTVRFVSANERLRMHQVREGCVCMRRGSFWARSVILVQTITDKARLIYPSGCGKFRDDSYEEACKSRDILGNGWYPLNSLNHILRKLSYRSTLRWSFDHHLRVFASTPITVLKSARILADFSRLRPPRGIDFLDINRRSNEIDPRYHGTCDHILHSDTFVDVHDDFTLLTSYRTGIYQKQQRGFSRGEDEIASTCGDAVAGSRARGMKHRVAPWDRASPACLVFCRAVPCRVVPCRAVHARLFHAR</sequence>
<dbReference type="AlphaFoldDB" id="A0A151WX53"/>
<reference evidence="1 2" key="1">
    <citation type="submission" date="2015-09" db="EMBL/GenBank/DDBJ databases">
        <title>Trachymyrmex zeteki WGS genome.</title>
        <authorList>
            <person name="Nygaard S."/>
            <person name="Hu H."/>
            <person name="Boomsma J."/>
            <person name="Zhang G."/>
        </authorList>
    </citation>
    <scope>NUCLEOTIDE SEQUENCE [LARGE SCALE GENOMIC DNA]</scope>
    <source>
        <strain evidence="1">Tzet28-1</strain>
        <tissue evidence="1">Whole body</tissue>
    </source>
</reference>
<accession>A0A151WX53</accession>
<proteinExistence type="predicted"/>
<dbReference type="Proteomes" id="UP000075809">
    <property type="component" value="Unassembled WGS sequence"/>
</dbReference>